<comment type="caution">
    <text evidence="1">The sequence shown here is derived from an EMBL/GenBank/DDBJ whole genome shotgun (WGS) entry which is preliminary data.</text>
</comment>
<dbReference type="OrthoDB" id="5471925at2"/>
<name>A0A2S6H3W1_9GAMM</name>
<dbReference type="Proteomes" id="UP000238071">
    <property type="component" value="Unassembled WGS sequence"/>
</dbReference>
<dbReference type="RefSeq" id="WP_146083335.1">
    <property type="nucleotide sequence ID" value="NZ_PTIY01000005.1"/>
</dbReference>
<dbReference type="Gene3D" id="3.30.160.250">
    <property type="match status" value="1"/>
</dbReference>
<organism evidence="1 2">
    <name type="scientific">Methylobacter tundripaludum</name>
    <dbReference type="NCBI Taxonomy" id="173365"/>
    <lineage>
        <taxon>Bacteria</taxon>
        <taxon>Pseudomonadati</taxon>
        <taxon>Pseudomonadota</taxon>
        <taxon>Gammaproteobacteria</taxon>
        <taxon>Methylococcales</taxon>
        <taxon>Methylococcaceae</taxon>
        <taxon>Methylobacter</taxon>
    </lineage>
</organism>
<evidence type="ECO:0000313" key="1">
    <source>
        <dbReference type="EMBL" id="PPK72121.1"/>
    </source>
</evidence>
<protein>
    <submittedName>
        <fullName evidence="1">Uncharacterized protein</fullName>
    </submittedName>
</protein>
<dbReference type="EMBL" id="PTIY01000005">
    <property type="protein sequence ID" value="PPK72121.1"/>
    <property type="molecule type" value="Genomic_DNA"/>
</dbReference>
<evidence type="ECO:0000313" key="2">
    <source>
        <dbReference type="Proteomes" id="UP000238071"/>
    </source>
</evidence>
<dbReference type="SUPFAM" id="SSF143100">
    <property type="entry name" value="TTHA1013/TTHA0281-like"/>
    <property type="match status" value="1"/>
</dbReference>
<keyword evidence="2" id="KW-1185">Reference proteome</keyword>
<reference evidence="1 2" key="1">
    <citation type="submission" date="2018-02" db="EMBL/GenBank/DDBJ databases">
        <title>Subsurface microbial communities from deep shales in Ohio and West Virginia, USA.</title>
        <authorList>
            <person name="Wrighton K."/>
        </authorList>
    </citation>
    <scope>NUCLEOTIDE SEQUENCE [LARGE SCALE GENOMIC DNA]</scope>
    <source>
        <strain evidence="1 2">OWC-G53F</strain>
    </source>
</reference>
<accession>A0A2S6H3W1</accession>
<dbReference type="InterPro" id="IPR035069">
    <property type="entry name" value="TTHA1013/TTHA0281-like"/>
</dbReference>
<proteinExistence type="predicted"/>
<gene>
    <name evidence="1" type="ORF">B0F88_105233</name>
</gene>
<dbReference type="AlphaFoldDB" id="A0A2S6H3W1"/>
<sequence length="52" mass="6011">MNNKYTAVIKQDGDWWLGWIEEIPGVNCQEATYDELVESLKVTLQEALAFYS</sequence>